<reference evidence="1 2" key="1">
    <citation type="submission" date="2023-02" db="EMBL/GenBank/DDBJ databases">
        <title>LHISI_Scaffold_Assembly.</title>
        <authorList>
            <person name="Stuart O.P."/>
            <person name="Cleave R."/>
            <person name="Magrath M.J.L."/>
            <person name="Mikheyev A.S."/>
        </authorList>
    </citation>
    <scope>NUCLEOTIDE SEQUENCE [LARGE SCALE GENOMIC DNA]</scope>
    <source>
        <strain evidence="1">Daus_M_001</strain>
        <tissue evidence="1">Leg muscle</tissue>
    </source>
</reference>
<comment type="caution">
    <text evidence="1">The sequence shown here is derived from an EMBL/GenBank/DDBJ whole genome shotgun (WGS) entry which is preliminary data.</text>
</comment>
<accession>A0ABQ9HFN5</accession>
<dbReference type="EMBL" id="JARBHB010000005">
    <property type="protein sequence ID" value="KAJ8883074.1"/>
    <property type="molecule type" value="Genomic_DNA"/>
</dbReference>
<proteinExistence type="predicted"/>
<gene>
    <name evidence="1" type="ORF">PR048_014913</name>
</gene>
<organism evidence="1 2">
    <name type="scientific">Dryococelus australis</name>
    <dbReference type="NCBI Taxonomy" id="614101"/>
    <lineage>
        <taxon>Eukaryota</taxon>
        <taxon>Metazoa</taxon>
        <taxon>Ecdysozoa</taxon>
        <taxon>Arthropoda</taxon>
        <taxon>Hexapoda</taxon>
        <taxon>Insecta</taxon>
        <taxon>Pterygota</taxon>
        <taxon>Neoptera</taxon>
        <taxon>Polyneoptera</taxon>
        <taxon>Phasmatodea</taxon>
        <taxon>Verophasmatodea</taxon>
        <taxon>Anareolatae</taxon>
        <taxon>Phasmatidae</taxon>
        <taxon>Eurycanthinae</taxon>
        <taxon>Dryococelus</taxon>
    </lineage>
</organism>
<protein>
    <submittedName>
        <fullName evidence="1">Uncharacterized protein</fullName>
    </submittedName>
</protein>
<sequence>MPYKVKGKTIQIRQLARRALQRELEALLKNVNSATSKSVLPDSIPLRKPNQPEPYWCKLKSETSLNSVNPDLPTWEDPQPSQATHLRKTHTHLKERAGEPELDFIRRESAPTHPNRPALQKWEPRVPSKVVKQQQLLLLCVAEHTGDWKMHLYCAKEMLPHLHAAGHFHYAKSAHLYVQQMEELDSKLQPEELQKHTEWGIFTIRCSHNVWSVVWTDMAIEQDLMRPMKVQGALTHGISCSTSEQHVELSKYKCVADARDAYVFCSWLDNHSPWDEYDCLRSIDSWVVGDEKINCDSSVSVGTEEESLETNGKIKPHLRDIASIFNNPSATVEDITSAREKFTMYLYTSENLHACSIHAGHIYRSECGSKCSCSIAGLSCSIICMKCRGRSSLNGVEDNDANNPDHL</sequence>
<evidence type="ECO:0000313" key="2">
    <source>
        <dbReference type="Proteomes" id="UP001159363"/>
    </source>
</evidence>
<name>A0ABQ9HFN5_9NEOP</name>
<evidence type="ECO:0000313" key="1">
    <source>
        <dbReference type="EMBL" id="KAJ8883074.1"/>
    </source>
</evidence>
<keyword evidence="2" id="KW-1185">Reference proteome</keyword>
<dbReference type="Proteomes" id="UP001159363">
    <property type="component" value="Chromosome 4"/>
</dbReference>